<dbReference type="GO" id="GO:0005886">
    <property type="term" value="C:plasma membrane"/>
    <property type="evidence" value="ECO:0007669"/>
    <property type="project" value="TreeGrafter"/>
</dbReference>
<dbReference type="Pfam" id="PF00005">
    <property type="entry name" value="ABC_tran"/>
    <property type="match status" value="1"/>
</dbReference>
<dbReference type="InterPro" id="IPR017871">
    <property type="entry name" value="ABC_transporter-like_CS"/>
</dbReference>
<name>A0A0J6H3P8_9BACI</name>
<evidence type="ECO:0000256" key="1">
    <source>
        <dbReference type="ARBA" id="ARBA00005417"/>
    </source>
</evidence>
<dbReference type="InterPro" id="IPR015854">
    <property type="entry name" value="ABC_transpr_LolD-like"/>
</dbReference>
<dbReference type="GO" id="GO:0022857">
    <property type="term" value="F:transmembrane transporter activity"/>
    <property type="evidence" value="ECO:0007669"/>
    <property type="project" value="UniProtKB-ARBA"/>
</dbReference>
<dbReference type="STRING" id="1664069.BGLY_3585"/>
<dbReference type="RefSeq" id="WP_048407150.1">
    <property type="nucleotide sequence ID" value="NZ_CP023481.1"/>
</dbReference>
<accession>A0A0J6H3P8</accession>
<dbReference type="FunFam" id="3.40.50.300:FF:000032">
    <property type="entry name" value="Export ABC transporter ATP-binding protein"/>
    <property type="match status" value="1"/>
</dbReference>
<dbReference type="OrthoDB" id="9791546at2"/>
<dbReference type="InterPro" id="IPR003439">
    <property type="entry name" value="ABC_transporter-like_ATP-bd"/>
</dbReference>
<dbReference type="GO" id="GO:0005524">
    <property type="term" value="F:ATP binding"/>
    <property type="evidence" value="ECO:0007669"/>
    <property type="project" value="UniProtKB-KW"/>
</dbReference>
<keyword evidence="3" id="KW-0547">Nucleotide-binding</keyword>
<dbReference type="AlphaFoldDB" id="A0A0J6H3P8"/>
<evidence type="ECO:0000256" key="2">
    <source>
        <dbReference type="ARBA" id="ARBA00022448"/>
    </source>
</evidence>
<proteinExistence type="inferred from homology"/>
<dbReference type="PANTHER" id="PTHR24220:SF648">
    <property type="entry name" value="ABC TRANSPORTER ATP-BINDING PROTEIN YTRE"/>
    <property type="match status" value="1"/>
</dbReference>
<evidence type="ECO:0000313" key="7">
    <source>
        <dbReference type="EMBL" id="MEC0485696.1"/>
    </source>
</evidence>
<dbReference type="GO" id="GO:0016887">
    <property type="term" value="F:ATP hydrolysis activity"/>
    <property type="evidence" value="ECO:0007669"/>
    <property type="project" value="InterPro"/>
</dbReference>
<dbReference type="GO" id="GO:0098796">
    <property type="term" value="C:membrane protein complex"/>
    <property type="evidence" value="ECO:0007669"/>
    <property type="project" value="UniProtKB-ARBA"/>
</dbReference>
<dbReference type="PANTHER" id="PTHR24220">
    <property type="entry name" value="IMPORT ATP-BINDING PROTEIN"/>
    <property type="match status" value="1"/>
</dbReference>
<sequence length="232" mass="25840">MIDIQHIHHSFKIGKKGRENEIKVLKDVSLTVQKGEIACIVGRSGSGKSTLLNLISGYIGPTEGKIMIGGTDVTGFSEKEWAEFRLEHFGFIFQSFQLIPSLTTFENVELPLTLKGVRPAERKQRVNDMLRRVGLENHAGHYPNELSGGQQQRVSIARALILNPSIILADEPTGSLDSETEQEILGFIKQLNRERGITFIIITHDDEVASIADTKFRLFDGVLEKGEETVEV</sequence>
<feature type="domain" description="ABC transporter" evidence="5">
    <location>
        <begin position="2"/>
        <end position="232"/>
    </location>
</feature>
<evidence type="ECO:0000256" key="3">
    <source>
        <dbReference type="ARBA" id="ARBA00022741"/>
    </source>
</evidence>
<gene>
    <name evidence="6" type="ORF">AB447_213305</name>
    <name evidence="7" type="ORF">P8828_12705</name>
</gene>
<dbReference type="EMBL" id="LECW02000005">
    <property type="protein sequence ID" value="KRT94632.1"/>
    <property type="molecule type" value="Genomic_DNA"/>
</dbReference>
<evidence type="ECO:0000259" key="5">
    <source>
        <dbReference type="PROSITE" id="PS50893"/>
    </source>
</evidence>
<comment type="caution">
    <text evidence="6">The sequence shown here is derived from an EMBL/GenBank/DDBJ whole genome shotgun (WGS) entry which is preliminary data.</text>
</comment>
<dbReference type="CDD" id="cd03255">
    <property type="entry name" value="ABC_MJ0796_LolCDE_FtsE"/>
    <property type="match status" value="1"/>
</dbReference>
<reference evidence="6" key="2">
    <citation type="submission" date="2015-10" db="EMBL/GenBank/DDBJ databases">
        <authorList>
            <person name="Gilbert D.G."/>
        </authorList>
    </citation>
    <scope>NUCLEOTIDE SEQUENCE</scope>
    <source>
        <strain evidence="6">GO-13</strain>
    </source>
</reference>
<dbReference type="Proteomes" id="UP001341297">
    <property type="component" value="Unassembled WGS sequence"/>
</dbReference>
<dbReference type="SMART" id="SM00382">
    <property type="entry name" value="AAA"/>
    <property type="match status" value="1"/>
</dbReference>
<dbReference type="PATRIC" id="fig|1664069.3.peg.482"/>
<organism evidence="6 8">
    <name type="scientific">Bacillus glycinifermentans</name>
    <dbReference type="NCBI Taxonomy" id="1664069"/>
    <lineage>
        <taxon>Bacteria</taxon>
        <taxon>Bacillati</taxon>
        <taxon>Bacillota</taxon>
        <taxon>Bacilli</taxon>
        <taxon>Bacillales</taxon>
        <taxon>Bacillaceae</taxon>
        <taxon>Bacillus</taxon>
    </lineage>
</organism>
<dbReference type="EMBL" id="JARRTL010000010">
    <property type="protein sequence ID" value="MEC0485696.1"/>
    <property type="molecule type" value="Genomic_DNA"/>
</dbReference>
<dbReference type="PROSITE" id="PS50893">
    <property type="entry name" value="ABC_TRANSPORTER_2"/>
    <property type="match status" value="1"/>
</dbReference>
<dbReference type="Gene3D" id="3.40.50.300">
    <property type="entry name" value="P-loop containing nucleotide triphosphate hydrolases"/>
    <property type="match status" value="1"/>
</dbReference>
<evidence type="ECO:0000256" key="4">
    <source>
        <dbReference type="ARBA" id="ARBA00022840"/>
    </source>
</evidence>
<keyword evidence="9" id="KW-1185">Reference proteome</keyword>
<dbReference type="SUPFAM" id="SSF52540">
    <property type="entry name" value="P-loop containing nucleoside triphosphate hydrolases"/>
    <property type="match status" value="1"/>
</dbReference>
<keyword evidence="4 6" id="KW-0067">ATP-binding</keyword>
<dbReference type="Proteomes" id="UP000036168">
    <property type="component" value="Unassembled WGS sequence"/>
</dbReference>
<evidence type="ECO:0000313" key="9">
    <source>
        <dbReference type="Proteomes" id="UP001341297"/>
    </source>
</evidence>
<reference evidence="6 8" key="1">
    <citation type="journal article" date="2015" name="Int. J. Syst. Evol. Microbiol.">
        <title>Bacillus glycinifermentans sp. nov., isolated from fermented soybean paste.</title>
        <authorList>
            <person name="Kim S.J."/>
            <person name="Dunlap C.A."/>
            <person name="Kwon S.W."/>
            <person name="Rooney A.P."/>
        </authorList>
    </citation>
    <scope>NUCLEOTIDE SEQUENCE [LARGE SCALE GENOMIC DNA]</scope>
    <source>
        <strain evidence="6 8">GO-13</strain>
    </source>
</reference>
<dbReference type="InterPro" id="IPR003593">
    <property type="entry name" value="AAA+_ATPase"/>
</dbReference>
<evidence type="ECO:0000313" key="8">
    <source>
        <dbReference type="Proteomes" id="UP000036168"/>
    </source>
</evidence>
<protein>
    <submittedName>
        <fullName evidence="6">ABC transporter ATP-binding protein</fullName>
    </submittedName>
</protein>
<keyword evidence="2" id="KW-0813">Transport</keyword>
<comment type="similarity">
    <text evidence="1">Belongs to the ABC transporter superfamily.</text>
</comment>
<dbReference type="InterPro" id="IPR027417">
    <property type="entry name" value="P-loop_NTPase"/>
</dbReference>
<dbReference type="InterPro" id="IPR017911">
    <property type="entry name" value="MacB-like_ATP-bd"/>
</dbReference>
<evidence type="ECO:0000313" key="6">
    <source>
        <dbReference type="EMBL" id="KRT94632.1"/>
    </source>
</evidence>
<dbReference type="PROSITE" id="PS00211">
    <property type="entry name" value="ABC_TRANSPORTER_1"/>
    <property type="match status" value="1"/>
</dbReference>
<reference evidence="7 9" key="3">
    <citation type="submission" date="2023-03" db="EMBL/GenBank/DDBJ databases">
        <title>Agriculturally important microbes genome sequencing.</title>
        <authorList>
            <person name="Dunlap C."/>
        </authorList>
    </citation>
    <scope>NUCLEOTIDE SEQUENCE [LARGE SCALE GENOMIC DNA]</scope>
    <source>
        <strain evidence="7 9">CBP-3203</strain>
    </source>
</reference>